<protein>
    <submittedName>
        <fullName evidence="2">TIGR00341 family protein</fullName>
    </submittedName>
</protein>
<dbReference type="PANTHER" id="PTHR20992">
    <property type="entry name" value="AT15442P-RELATED"/>
    <property type="match status" value="1"/>
</dbReference>
<feature type="transmembrane region" description="Helical" evidence="1">
    <location>
        <begin position="241"/>
        <end position="262"/>
    </location>
</feature>
<accession>A0A1G6QDE4</accession>
<feature type="transmembrane region" description="Helical" evidence="1">
    <location>
        <begin position="214"/>
        <end position="234"/>
    </location>
</feature>
<reference evidence="2 3" key="1">
    <citation type="submission" date="2016-10" db="EMBL/GenBank/DDBJ databases">
        <authorList>
            <person name="de Groot N.N."/>
        </authorList>
    </citation>
    <scope>NUCLEOTIDE SEQUENCE [LARGE SCALE GENOMIC DNA]</scope>
    <source>
        <strain evidence="2 3">WG14</strain>
    </source>
</reference>
<keyword evidence="1" id="KW-0472">Membrane</keyword>
<evidence type="ECO:0000313" key="2">
    <source>
        <dbReference type="EMBL" id="SDC89705.1"/>
    </source>
</evidence>
<dbReference type="RefSeq" id="WP_091405609.1">
    <property type="nucleotide sequence ID" value="NZ_FMYV01000011.1"/>
</dbReference>
<dbReference type="InterPro" id="IPR005240">
    <property type="entry name" value="DUF389"/>
</dbReference>
<feature type="transmembrane region" description="Helical" evidence="1">
    <location>
        <begin position="313"/>
        <end position="333"/>
    </location>
</feature>
<keyword evidence="1" id="KW-1133">Transmembrane helix</keyword>
<feature type="transmembrane region" description="Helical" evidence="1">
    <location>
        <begin position="182"/>
        <end position="202"/>
    </location>
</feature>
<feature type="transmembrane region" description="Helical" evidence="1">
    <location>
        <begin position="146"/>
        <end position="170"/>
    </location>
</feature>
<keyword evidence="1" id="KW-0812">Transmembrane</keyword>
<evidence type="ECO:0000313" key="3">
    <source>
        <dbReference type="Proteomes" id="UP000199322"/>
    </source>
</evidence>
<dbReference type="PANTHER" id="PTHR20992:SF9">
    <property type="entry name" value="AT15442P-RELATED"/>
    <property type="match status" value="1"/>
</dbReference>
<dbReference type="Pfam" id="PF04087">
    <property type="entry name" value="DUF389"/>
    <property type="match status" value="1"/>
</dbReference>
<organism evidence="2 3">
    <name type="scientific">Geotoga petraea</name>
    <dbReference type="NCBI Taxonomy" id="28234"/>
    <lineage>
        <taxon>Bacteria</taxon>
        <taxon>Thermotogati</taxon>
        <taxon>Thermotogota</taxon>
        <taxon>Thermotogae</taxon>
        <taxon>Petrotogales</taxon>
        <taxon>Petrotogaceae</taxon>
        <taxon>Geotoga</taxon>
    </lineage>
</organism>
<feature type="transmembrane region" description="Helical" evidence="1">
    <location>
        <begin position="274"/>
        <end position="293"/>
    </location>
</feature>
<gene>
    <name evidence="2" type="ORF">SAMN04488588_2040</name>
</gene>
<name>A0A1G6QDE4_9BACT</name>
<dbReference type="EMBL" id="FMYV01000011">
    <property type="protein sequence ID" value="SDC89705.1"/>
    <property type="molecule type" value="Genomic_DNA"/>
</dbReference>
<evidence type="ECO:0000256" key="1">
    <source>
        <dbReference type="SAM" id="Phobius"/>
    </source>
</evidence>
<dbReference type="NCBIfam" id="TIGR00341">
    <property type="entry name" value="TIGR00341 family protein"/>
    <property type="match status" value="1"/>
</dbReference>
<proteinExistence type="predicted"/>
<feature type="transmembrane region" description="Helical" evidence="1">
    <location>
        <begin position="118"/>
        <end position="140"/>
    </location>
</feature>
<dbReference type="AlphaFoldDB" id="A0A1G6QDE4"/>
<dbReference type="Proteomes" id="UP000199322">
    <property type="component" value="Unassembled WGS sequence"/>
</dbReference>
<keyword evidence="3" id="KW-1185">Reference proteome</keyword>
<sequence>MEKRFVKLYLHKSQSAALEKMLEKDEITIMSKSQIDEKQYQYEFIINATGSDNLLDRIEHDFSKIKDFHMYFFNIEAEIPRPKEPEKEPEKEEEKKENKYVFQRLTRQELYNDINKDVTISVSYILLIIISSIIAGIGLIRDNSTIIIGSMVIAPFLGSNVSLAFSTTIGDRKTLLQSLEKLFIGIGISFSIALLWGFFYKIDPSVYEIASRTTISITDIILAFITGVAAILSVNKGVVDALVGVMVAVAFMPPIIASGLLIGNGMIDKGLSALLLFFINIVAINLAGVLTFLVEGLRPSTYWEEKNAKKYRIISLIIWIFLLSLMSYLLYIIF</sequence>